<protein>
    <recommendedName>
        <fullName evidence="2">Microbial-type PARG catalytic domain-containing protein</fullName>
    </recommendedName>
</protein>
<evidence type="ECO:0000313" key="3">
    <source>
        <dbReference type="EMBL" id="PHH51102.1"/>
    </source>
</evidence>
<feature type="domain" description="Microbial-type PARG catalytic" evidence="2">
    <location>
        <begin position="174"/>
        <end position="279"/>
    </location>
</feature>
<keyword evidence="4" id="KW-1185">Reference proteome</keyword>
<dbReference type="InterPro" id="IPR019261">
    <property type="entry name" value="PARG_cat_microbial"/>
</dbReference>
<dbReference type="SUPFAM" id="SSF52949">
    <property type="entry name" value="Macro domain-like"/>
    <property type="match status" value="1"/>
</dbReference>
<proteinExistence type="predicted"/>
<dbReference type="Proteomes" id="UP000222788">
    <property type="component" value="Unassembled WGS sequence"/>
</dbReference>
<dbReference type="InterPro" id="IPR012664">
    <property type="entry name" value="CHP02452"/>
</dbReference>
<dbReference type="STRING" id="1035309.A0A2C5WZD3"/>
<accession>A0A2C5WZD3</accession>
<dbReference type="Gene3D" id="3.40.220.10">
    <property type="entry name" value="Leucine Aminopeptidase, subunit E, domain 1"/>
    <property type="match status" value="1"/>
</dbReference>
<evidence type="ECO:0000259" key="2">
    <source>
        <dbReference type="Pfam" id="PF10021"/>
    </source>
</evidence>
<dbReference type="NCBIfam" id="TIGR02452">
    <property type="entry name" value="TIGR02452 family protein"/>
    <property type="match status" value="1"/>
</dbReference>
<organism evidence="3 4">
    <name type="scientific">Ceratocystis fimbriata CBS 114723</name>
    <dbReference type="NCBI Taxonomy" id="1035309"/>
    <lineage>
        <taxon>Eukaryota</taxon>
        <taxon>Fungi</taxon>
        <taxon>Dikarya</taxon>
        <taxon>Ascomycota</taxon>
        <taxon>Pezizomycotina</taxon>
        <taxon>Sordariomycetes</taxon>
        <taxon>Hypocreomycetidae</taxon>
        <taxon>Microascales</taxon>
        <taxon>Ceratocystidaceae</taxon>
        <taxon>Ceratocystis</taxon>
    </lineage>
</organism>
<comment type="caution">
    <text evidence="3">The sequence shown here is derived from an EMBL/GenBank/DDBJ whole genome shotgun (WGS) entry which is preliminary data.</text>
</comment>
<dbReference type="AlphaFoldDB" id="A0A2C5WZD3"/>
<dbReference type="Pfam" id="PF10021">
    <property type="entry name" value="PARG_cat_microb"/>
    <property type="match status" value="1"/>
</dbReference>
<dbReference type="InterPro" id="IPR043472">
    <property type="entry name" value="Macro_dom-like"/>
</dbReference>
<reference evidence="3 4" key="1">
    <citation type="journal article" date="2013" name="Fungal Biol.">
        <title>Analysis of microsatellite markers in the genome of the plant pathogen Ceratocystis fimbriata.</title>
        <authorList>
            <person name="Simpson M.C."/>
            <person name="Wilken P.M."/>
            <person name="Coetzee M.P."/>
            <person name="Wingfield M.J."/>
            <person name="Wingfield B.D."/>
        </authorList>
    </citation>
    <scope>NUCLEOTIDE SEQUENCE [LARGE SCALE GENOMIC DNA]</scope>
    <source>
        <strain evidence="3 4">CBS 114723</strain>
    </source>
</reference>
<feature type="compositionally biased region" description="Low complexity" evidence="1">
    <location>
        <begin position="72"/>
        <end position="81"/>
    </location>
</feature>
<evidence type="ECO:0000313" key="4">
    <source>
        <dbReference type="Proteomes" id="UP000222788"/>
    </source>
</evidence>
<feature type="compositionally biased region" description="Polar residues" evidence="1">
    <location>
        <begin position="1"/>
        <end position="16"/>
    </location>
</feature>
<reference evidence="3 4" key="2">
    <citation type="journal article" date="2013" name="IMA Fungus">
        <title>IMA Genome-F 1: Ceratocystis fimbriata: Draft nuclear genome sequence for the plant pathogen, Ceratocystis fimbriata.</title>
        <authorList>
            <person name="Wilken P.M."/>
            <person name="Steenkamp E.T."/>
            <person name="Wingfield M.J."/>
            <person name="de Beer Z.W."/>
            <person name="Wingfield B.D."/>
        </authorList>
    </citation>
    <scope>NUCLEOTIDE SEQUENCE [LARGE SCALE GENOMIC DNA]</scope>
    <source>
        <strain evidence="3 4">CBS 114723</strain>
    </source>
</reference>
<dbReference type="PANTHER" id="PTHR35596:SF1">
    <property type="entry name" value="MICROBIAL-TYPE PARG CATALYTIC DOMAIN-CONTAINING PROTEIN"/>
    <property type="match status" value="1"/>
</dbReference>
<sequence>MENGQNPQGASQQQATRPPAAPKTKITDFFSQISPLGTPATRGGLPRSLQNNPLAPLSRFTKSSDFPPSPYPSSSSSANSVSERERNSRVSRGMNSTTKSSRLARVPYASDGRPARLAHDSPVRMSNLTVARNNATLLPRLAAQRPDINPKLFTQYDRSSKLPPLDPARCPGYSAAKVVVINEDTINAALKLQGIVGQEATALQMSNASTAKPAPLPGPRVAAMNFANARTPGGGYIRGAMAQEEALCYRSSLYMSLKGATYPWNIDHVLYTPDVLVHRRDTRAHHQLFTDVDPRITTADLPVISIISVAAETRVRLAFGSAESRSAGHLVNRPEIFAQKRERDHYKLKLRMSLRALATHGHSAVVMGALGCGVFRNPVHDAALCWREVLTEPEFKGWFSHVWFAVMGPLTSDNKFAIFNLYLGGVEI</sequence>
<feature type="region of interest" description="Disordered" evidence="1">
    <location>
        <begin position="1"/>
        <end position="118"/>
    </location>
</feature>
<gene>
    <name evidence="3" type="ORF">CFIMG_007256RA00001</name>
</gene>
<dbReference type="OrthoDB" id="9985428at2759"/>
<dbReference type="PANTHER" id="PTHR35596">
    <property type="entry name" value="DUF2263 DOMAIN-CONTAINING PROTEIN"/>
    <property type="match status" value="1"/>
</dbReference>
<dbReference type="EMBL" id="APWK03000104">
    <property type="protein sequence ID" value="PHH51102.1"/>
    <property type="molecule type" value="Genomic_DNA"/>
</dbReference>
<evidence type="ECO:0000256" key="1">
    <source>
        <dbReference type="SAM" id="MobiDB-lite"/>
    </source>
</evidence>
<name>A0A2C5WZD3_9PEZI</name>